<keyword evidence="3" id="KW-1185">Reference proteome</keyword>
<evidence type="ECO:0000259" key="1">
    <source>
        <dbReference type="PROSITE" id="PS50011"/>
    </source>
</evidence>
<name>A0ABQ7GDG2_DUNSA</name>
<dbReference type="PANTHER" id="PTHR44329:SF214">
    <property type="entry name" value="PROTEIN KINASE DOMAIN-CONTAINING PROTEIN"/>
    <property type="match status" value="1"/>
</dbReference>
<organism evidence="2 3">
    <name type="scientific">Dunaliella salina</name>
    <name type="common">Green alga</name>
    <name type="synonym">Protococcus salinus</name>
    <dbReference type="NCBI Taxonomy" id="3046"/>
    <lineage>
        <taxon>Eukaryota</taxon>
        <taxon>Viridiplantae</taxon>
        <taxon>Chlorophyta</taxon>
        <taxon>core chlorophytes</taxon>
        <taxon>Chlorophyceae</taxon>
        <taxon>CS clade</taxon>
        <taxon>Chlamydomonadales</taxon>
        <taxon>Dunaliellaceae</taxon>
        <taxon>Dunaliella</taxon>
    </lineage>
</organism>
<keyword evidence="2" id="KW-0808">Transferase</keyword>
<evidence type="ECO:0000313" key="3">
    <source>
        <dbReference type="Proteomes" id="UP000815325"/>
    </source>
</evidence>
<accession>A0ABQ7GDG2</accession>
<evidence type="ECO:0000313" key="2">
    <source>
        <dbReference type="EMBL" id="KAF5832646.1"/>
    </source>
</evidence>
<dbReference type="EMBL" id="MU069858">
    <property type="protein sequence ID" value="KAF5832646.1"/>
    <property type="molecule type" value="Genomic_DNA"/>
</dbReference>
<dbReference type="PROSITE" id="PS50011">
    <property type="entry name" value="PROTEIN_KINASE_DOM"/>
    <property type="match status" value="1"/>
</dbReference>
<dbReference type="InterPro" id="IPR008271">
    <property type="entry name" value="Ser/Thr_kinase_AS"/>
</dbReference>
<protein>
    <submittedName>
        <fullName evidence="2">Serine/threonine protein kinase</fullName>
    </submittedName>
</protein>
<dbReference type="InterPro" id="IPR000719">
    <property type="entry name" value="Prot_kinase_dom"/>
</dbReference>
<sequence length="202" mass="21992">EQLATGGSLLSLLHKHQQEKSCPAVGLPYTEVLRLGGEIAGAMAYLHANGVVHRDLKTGNVLLDGQNRALVADLGLAKTKLEGSCLSTRNACAGTPAFMAPEQFEGRRTNEKVDQYAFGVLLWELLTGQRPWQELDHPMQIIFVVGVQCQRLPIPGECPAAMADMLHACWDEVPEGRPSFSVIEQQIAGMRKSRHGQGSQLP</sequence>
<dbReference type="PROSITE" id="PS00108">
    <property type="entry name" value="PROTEIN_KINASE_ST"/>
    <property type="match status" value="1"/>
</dbReference>
<dbReference type="GO" id="GO:0004674">
    <property type="term" value="F:protein serine/threonine kinase activity"/>
    <property type="evidence" value="ECO:0007669"/>
    <property type="project" value="UniProtKB-KW"/>
</dbReference>
<reference evidence="2" key="1">
    <citation type="submission" date="2017-08" db="EMBL/GenBank/DDBJ databases">
        <authorList>
            <person name="Polle J.E."/>
            <person name="Barry K."/>
            <person name="Cushman J."/>
            <person name="Schmutz J."/>
            <person name="Tran D."/>
            <person name="Hathwaick L.T."/>
            <person name="Yim W.C."/>
            <person name="Jenkins J."/>
            <person name="Mckie-Krisberg Z.M."/>
            <person name="Prochnik S."/>
            <person name="Lindquist E."/>
            <person name="Dockter R.B."/>
            <person name="Adam C."/>
            <person name="Molina H."/>
            <person name="Bunkerborg J."/>
            <person name="Jin E."/>
            <person name="Buchheim M."/>
            <person name="Magnuson J."/>
        </authorList>
    </citation>
    <scope>NUCLEOTIDE SEQUENCE</scope>
    <source>
        <strain evidence="2">CCAP 19/18</strain>
    </source>
</reference>
<dbReference type="SMART" id="SM00220">
    <property type="entry name" value="S_TKc"/>
    <property type="match status" value="1"/>
</dbReference>
<dbReference type="SUPFAM" id="SSF56112">
    <property type="entry name" value="Protein kinase-like (PK-like)"/>
    <property type="match status" value="1"/>
</dbReference>
<feature type="domain" description="Protein kinase" evidence="1">
    <location>
        <begin position="1"/>
        <end position="188"/>
    </location>
</feature>
<dbReference type="Pfam" id="PF07714">
    <property type="entry name" value="PK_Tyr_Ser-Thr"/>
    <property type="match status" value="1"/>
</dbReference>
<dbReference type="InterPro" id="IPR051681">
    <property type="entry name" value="Ser/Thr_Kinases-Pseudokinases"/>
</dbReference>
<dbReference type="InterPro" id="IPR011009">
    <property type="entry name" value="Kinase-like_dom_sf"/>
</dbReference>
<gene>
    <name evidence="2" type="ORF">DUNSADRAFT_11391</name>
</gene>
<keyword evidence="2" id="KW-0418">Kinase</keyword>
<dbReference type="PRINTS" id="PR00109">
    <property type="entry name" value="TYRKINASE"/>
</dbReference>
<comment type="caution">
    <text evidence="2">The sequence shown here is derived from an EMBL/GenBank/DDBJ whole genome shotgun (WGS) entry which is preliminary data.</text>
</comment>
<dbReference type="PANTHER" id="PTHR44329">
    <property type="entry name" value="SERINE/THREONINE-PROTEIN KINASE TNNI3K-RELATED"/>
    <property type="match status" value="1"/>
</dbReference>
<dbReference type="Proteomes" id="UP000815325">
    <property type="component" value="Unassembled WGS sequence"/>
</dbReference>
<proteinExistence type="predicted"/>
<keyword evidence="2" id="KW-0723">Serine/threonine-protein kinase</keyword>
<feature type="non-terminal residue" evidence="2">
    <location>
        <position position="1"/>
    </location>
</feature>
<dbReference type="Gene3D" id="1.10.510.10">
    <property type="entry name" value="Transferase(Phosphotransferase) domain 1"/>
    <property type="match status" value="1"/>
</dbReference>
<dbReference type="InterPro" id="IPR001245">
    <property type="entry name" value="Ser-Thr/Tyr_kinase_cat_dom"/>
</dbReference>